<evidence type="ECO:0000313" key="2">
    <source>
        <dbReference type="EMBL" id="MBB5318996.1"/>
    </source>
</evidence>
<dbReference type="AlphaFoldDB" id="A0A7W8IMD0"/>
<gene>
    <name evidence="2" type="ORF">HDF09_003695</name>
</gene>
<dbReference type="Gene3D" id="3.30.450.40">
    <property type="match status" value="1"/>
</dbReference>
<name>A0A7W8IMD0_9BACT</name>
<organism evidence="2 3">
    <name type="scientific">Tunturiibacter empetritectus</name>
    <dbReference type="NCBI Taxonomy" id="3069691"/>
    <lineage>
        <taxon>Bacteria</taxon>
        <taxon>Pseudomonadati</taxon>
        <taxon>Acidobacteriota</taxon>
        <taxon>Terriglobia</taxon>
        <taxon>Terriglobales</taxon>
        <taxon>Acidobacteriaceae</taxon>
        <taxon>Tunturiibacter</taxon>
    </lineage>
</organism>
<dbReference type="InterPro" id="IPR003018">
    <property type="entry name" value="GAF"/>
</dbReference>
<dbReference type="EMBL" id="JACHDY010000006">
    <property type="protein sequence ID" value="MBB5318996.1"/>
    <property type="molecule type" value="Genomic_DNA"/>
</dbReference>
<dbReference type="SUPFAM" id="SSF55781">
    <property type="entry name" value="GAF domain-like"/>
    <property type="match status" value="1"/>
</dbReference>
<dbReference type="InterPro" id="IPR029016">
    <property type="entry name" value="GAF-like_dom_sf"/>
</dbReference>
<dbReference type="Pfam" id="PF13185">
    <property type="entry name" value="GAF_2"/>
    <property type="match status" value="1"/>
</dbReference>
<evidence type="ECO:0000313" key="3">
    <source>
        <dbReference type="Proteomes" id="UP000568106"/>
    </source>
</evidence>
<feature type="domain" description="GAF" evidence="1">
    <location>
        <begin position="23"/>
        <end position="147"/>
    </location>
</feature>
<evidence type="ECO:0000259" key="1">
    <source>
        <dbReference type="Pfam" id="PF13185"/>
    </source>
</evidence>
<accession>A0A7W8IMD0</accession>
<sequence length="158" mass="17346">MPDSELLHTLRNITAEGSDRSTRAKRIADAIRKEGSWRWVGIYDVDFERGLVVNIAWSGYSAPSHPAFPITQGLTARAIAGIRTVNAGNVADDSGYMTTFDSTRAEIIVPVLAHGHGDRVIGTLDVESEHLNAFDAEAQALLEECARVLEAFWAEPRR</sequence>
<comment type="caution">
    <text evidence="2">The sequence shown here is derived from an EMBL/GenBank/DDBJ whole genome shotgun (WGS) entry which is preliminary data.</text>
</comment>
<reference evidence="2" key="1">
    <citation type="submission" date="2020-08" db="EMBL/GenBank/DDBJ databases">
        <title>Genomic Encyclopedia of Type Strains, Phase IV (KMG-V): Genome sequencing to study the core and pangenomes of soil and plant-associated prokaryotes.</title>
        <authorList>
            <person name="Whitman W."/>
        </authorList>
    </citation>
    <scope>NUCLEOTIDE SEQUENCE [LARGE SCALE GENOMIC DNA]</scope>
    <source>
        <strain evidence="2">M8UP27</strain>
    </source>
</reference>
<proteinExistence type="predicted"/>
<protein>
    <submittedName>
        <fullName evidence="2">GAF domain-containing protein</fullName>
    </submittedName>
</protein>
<keyword evidence="3" id="KW-1185">Reference proteome</keyword>
<dbReference type="Proteomes" id="UP000568106">
    <property type="component" value="Unassembled WGS sequence"/>
</dbReference>